<evidence type="ECO:0000256" key="1">
    <source>
        <dbReference type="SAM" id="SignalP"/>
    </source>
</evidence>
<dbReference type="AlphaFoldDB" id="A0AAQ4DSM6"/>
<protein>
    <recommendedName>
        <fullName evidence="4">Secreted protein</fullName>
    </recommendedName>
</protein>
<reference evidence="2 3" key="1">
    <citation type="journal article" date="2023" name="Arcadia Sci">
        <title>De novo assembly of a long-read Amblyomma americanum tick genome.</title>
        <authorList>
            <person name="Chou S."/>
            <person name="Poskanzer K.E."/>
            <person name="Rollins M."/>
            <person name="Thuy-Boun P.S."/>
        </authorList>
    </citation>
    <scope>NUCLEOTIDE SEQUENCE [LARGE SCALE GENOMIC DNA]</scope>
    <source>
        <strain evidence="2">F_SG_1</strain>
        <tissue evidence="2">Salivary glands</tissue>
    </source>
</reference>
<proteinExistence type="predicted"/>
<evidence type="ECO:0000313" key="2">
    <source>
        <dbReference type="EMBL" id="KAK8765466.1"/>
    </source>
</evidence>
<evidence type="ECO:0008006" key="4">
    <source>
        <dbReference type="Google" id="ProtNLM"/>
    </source>
</evidence>
<keyword evidence="1" id="KW-0732">Signal</keyword>
<organism evidence="2 3">
    <name type="scientific">Amblyomma americanum</name>
    <name type="common">Lone star tick</name>
    <dbReference type="NCBI Taxonomy" id="6943"/>
    <lineage>
        <taxon>Eukaryota</taxon>
        <taxon>Metazoa</taxon>
        <taxon>Ecdysozoa</taxon>
        <taxon>Arthropoda</taxon>
        <taxon>Chelicerata</taxon>
        <taxon>Arachnida</taxon>
        <taxon>Acari</taxon>
        <taxon>Parasitiformes</taxon>
        <taxon>Ixodida</taxon>
        <taxon>Ixodoidea</taxon>
        <taxon>Ixodidae</taxon>
        <taxon>Amblyomminae</taxon>
        <taxon>Amblyomma</taxon>
    </lineage>
</organism>
<dbReference type="Proteomes" id="UP001321473">
    <property type="component" value="Unassembled WGS sequence"/>
</dbReference>
<gene>
    <name evidence="2" type="ORF">V5799_031925</name>
</gene>
<evidence type="ECO:0000313" key="3">
    <source>
        <dbReference type="Proteomes" id="UP001321473"/>
    </source>
</evidence>
<dbReference type="EMBL" id="JARKHS020027328">
    <property type="protein sequence ID" value="KAK8765466.1"/>
    <property type="molecule type" value="Genomic_DNA"/>
</dbReference>
<comment type="caution">
    <text evidence="2">The sequence shown here is derived from an EMBL/GenBank/DDBJ whole genome shotgun (WGS) entry which is preliminary data.</text>
</comment>
<keyword evidence="3" id="KW-1185">Reference proteome</keyword>
<feature type="chain" id="PRO_5042938784" description="Secreted protein" evidence="1">
    <location>
        <begin position="26"/>
        <end position="121"/>
    </location>
</feature>
<sequence>MLSLAWRLPKVVVSVACGLVLGALAGPDAGTEASSIPVYASMYVPAVTYTVTIQAPYHELCSCAVTCLVLGSAGFCECSDMPIVARNTPDESGDASENQLLITYFAGGFSWEEKINRFVMM</sequence>
<name>A0AAQ4DSM6_AMBAM</name>
<feature type="signal peptide" evidence="1">
    <location>
        <begin position="1"/>
        <end position="25"/>
    </location>
</feature>
<accession>A0AAQ4DSM6</accession>